<organism evidence="2">
    <name type="scientific">Culex pipiens</name>
    <name type="common">House mosquito</name>
    <dbReference type="NCBI Taxonomy" id="7175"/>
    <lineage>
        <taxon>Eukaryota</taxon>
        <taxon>Metazoa</taxon>
        <taxon>Ecdysozoa</taxon>
        <taxon>Arthropoda</taxon>
        <taxon>Hexapoda</taxon>
        <taxon>Insecta</taxon>
        <taxon>Pterygota</taxon>
        <taxon>Neoptera</taxon>
        <taxon>Endopterygota</taxon>
        <taxon>Diptera</taxon>
        <taxon>Nematocera</taxon>
        <taxon>Culicoidea</taxon>
        <taxon>Culicidae</taxon>
        <taxon>Culicinae</taxon>
        <taxon>Culicini</taxon>
        <taxon>Culex</taxon>
        <taxon>Culex</taxon>
    </lineage>
</organism>
<proteinExistence type="predicted"/>
<reference evidence="2" key="1">
    <citation type="submission" date="2021-05" db="EMBL/GenBank/DDBJ databases">
        <authorList>
            <person name="Alioto T."/>
            <person name="Alioto T."/>
            <person name="Gomez Garrido J."/>
        </authorList>
    </citation>
    <scope>NUCLEOTIDE SEQUENCE</scope>
</reference>
<protein>
    <submittedName>
        <fullName evidence="2">(northern house mosquito) hypothetical protein</fullName>
    </submittedName>
</protein>
<dbReference type="EMBL" id="HBUE01261303">
    <property type="protein sequence ID" value="CAG6559197.1"/>
    <property type="molecule type" value="Transcribed_RNA"/>
</dbReference>
<evidence type="ECO:0000256" key="1">
    <source>
        <dbReference type="SAM" id="MobiDB-lite"/>
    </source>
</evidence>
<dbReference type="AlphaFoldDB" id="A0A8D8DFB8"/>
<sequence>MKEEAEKHKVGEKKSRCIAKQSERGEMGEGKVHHCEKSIFTRNILYKKRENKNKKTLRKSASVEEDDENKTETSAKMSGYGTLRTKCELYRCVKVRTNCEWIYLCVFFCSVNL</sequence>
<feature type="region of interest" description="Disordered" evidence="1">
    <location>
        <begin position="51"/>
        <end position="75"/>
    </location>
</feature>
<evidence type="ECO:0000313" key="2">
    <source>
        <dbReference type="EMBL" id="CAG6507850.1"/>
    </source>
</evidence>
<dbReference type="EMBL" id="HBUE01156201">
    <property type="protein sequence ID" value="CAG6507850.1"/>
    <property type="molecule type" value="Transcribed_RNA"/>
</dbReference>
<name>A0A8D8DFB8_CULPI</name>
<accession>A0A8D8DFB8</accession>